<gene>
    <name evidence="12" type="ORF">HHUSO_G13389</name>
</gene>
<evidence type="ECO:0000313" key="12">
    <source>
        <dbReference type="EMBL" id="KAK6483800.1"/>
    </source>
</evidence>
<keyword evidence="6 9" id="KW-0675">Receptor</keyword>
<dbReference type="PROSITE" id="PS50262">
    <property type="entry name" value="G_PROTEIN_RECEP_F1_2"/>
    <property type="match status" value="1"/>
</dbReference>
<keyword evidence="7" id="KW-0325">Glycoprotein</keyword>
<keyword evidence="2 9" id="KW-0812">Transmembrane</keyword>
<dbReference type="Pfam" id="PF00001">
    <property type="entry name" value="7tm_1"/>
    <property type="match status" value="1"/>
</dbReference>
<evidence type="ECO:0000256" key="9">
    <source>
        <dbReference type="RuleBase" id="RU000688"/>
    </source>
</evidence>
<dbReference type="Proteomes" id="UP001369086">
    <property type="component" value="Unassembled WGS sequence"/>
</dbReference>
<dbReference type="Gene3D" id="1.20.1070.10">
    <property type="entry name" value="Rhodopsin 7-helix transmembrane proteins"/>
    <property type="match status" value="1"/>
</dbReference>
<keyword evidence="5 10" id="KW-0472">Membrane</keyword>
<evidence type="ECO:0000256" key="1">
    <source>
        <dbReference type="ARBA" id="ARBA00004141"/>
    </source>
</evidence>
<keyword evidence="13" id="KW-1185">Reference proteome</keyword>
<protein>
    <submittedName>
        <fullName evidence="12">G-protein coupled receptor 35-like isoform X1</fullName>
    </submittedName>
</protein>
<dbReference type="InterPro" id="IPR000276">
    <property type="entry name" value="GPCR_Rhodpsn"/>
</dbReference>
<evidence type="ECO:0000256" key="6">
    <source>
        <dbReference type="ARBA" id="ARBA00023170"/>
    </source>
</evidence>
<dbReference type="EMBL" id="JAHFZB010000011">
    <property type="protein sequence ID" value="KAK6483800.1"/>
    <property type="molecule type" value="Genomic_DNA"/>
</dbReference>
<feature type="transmembrane region" description="Helical" evidence="10">
    <location>
        <begin position="127"/>
        <end position="147"/>
    </location>
</feature>
<dbReference type="InterPro" id="IPR017452">
    <property type="entry name" value="GPCR_Rhodpsn_7TM"/>
</dbReference>
<comment type="caution">
    <text evidence="12">The sequence shown here is derived from an EMBL/GenBank/DDBJ whole genome shotgun (WGS) entry which is preliminary data.</text>
</comment>
<name>A0ABR0ZG66_HUSHU</name>
<sequence>MNKSCNLTVENVRLIRMVMDLPVFVIGLVLNGIALVVFCCKRRWTETQIYMTNLVISDFALLLSLPFKMYSYTHHWTFGNDLCALLVSVYYANMYVSILTIAAISFDRYIAIKHPFRAERMRSPLKALVVCILIWITVGTLSASFYMKSVHDHKNQSEFKCFQKDSEEPFPHAFLLVLEIFGFVVPLITVAYCSAQSICTLQKEQHVSSQEEKTRSVRIIASNGVVFFLCFTPFHVGLLLKFLIQTLSSQDHCNLLQKAHTFLHVADCIASTNCCLDAIGYYFVAKAFRTNIFAPVQKRIIHQNTHPCQLSAV</sequence>
<evidence type="ECO:0000256" key="7">
    <source>
        <dbReference type="ARBA" id="ARBA00023180"/>
    </source>
</evidence>
<organism evidence="12 13">
    <name type="scientific">Huso huso</name>
    <name type="common">Beluga</name>
    <name type="synonym">Acipenser huso</name>
    <dbReference type="NCBI Taxonomy" id="61971"/>
    <lineage>
        <taxon>Eukaryota</taxon>
        <taxon>Metazoa</taxon>
        <taxon>Chordata</taxon>
        <taxon>Craniata</taxon>
        <taxon>Vertebrata</taxon>
        <taxon>Euteleostomi</taxon>
        <taxon>Actinopterygii</taxon>
        <taxon>Chondrostei</taxon>
        <taxon>Acipenseriformes</taxon>
        <taxon>Acipenseridae</taxon>
        <taxon>Huso</taxon>
    </lineage>
</organism>
<evidence type="ECO:0000256" key="5">
    <source>
        <dbReference type="ARBA" id="ARBA00023136"/>
    </source>
</evidence>
<feature type="transmembrane region" description="Helical" evidence="10">
    <location>
        <begin position="21"/>
        <end position="40"/>
    </location>
</feature>
<keyword evidence="4 9" id="KW-0297">G-protein coupled receptor</keyword>
<dbReference type="PANTHER" id="PTHR24232">
    <property type="entry name" value="G-PROTEIN COUPLED RECEPTOR"/>
    <property type="match status" value="1"/>
</dbReference>
<dbReference type="SUPFAM" id="SSF81321">
    <property type="entry name" value="Family A G protein-coupled receptor-like"/>
    <property type="match status" value="1"/>
</dbReference>
<evidence type="ECO:0000256" key="10">
    <source>
        <dbReference type="SAM" id="Phobius"/>
    </source>
</evidence>
<dbReference type="PANTHER" id="PTHR24232:SF101">
    <property type="entry name" value="G-PROTEIN COUPLED RECEPTOR 35-LIKE"/>
    <property type="match status" value="1"/>
</dbReference>
<feature type="domain" description="G-protein coupled receptors family 1 profile" evidence="11">
    <location>
        <begin position="30"/>
        <end position="281"/>
    </location>
</feature>
<comment type="similarity">
    <text evidence="9">Belongs to the G-protein coupled receptor 1 family.</text>
</comment>
<keyword evidence="8 9" id="KW-0807">Transducer</keyword>
<accession>A0ABR0ZG66</accession>
<evidence type="ECO:0000256" key="4">
    <source>
        <dbReference type="ARBA" id="ARBA00023040"/>
    </source>
</evidence>
<dbReference type="PROSITE" id="PS00237">
    <property type="entry name" value="G_PROTEIN_RECEP_F1_1"/>
    <property type="match status" value="1"/>
</dbReference>
<feature type="transmembrane region" description="Helical" evidence="10">
    <location>
        <begin position="49"/>
        <end position="67"/>
    </location>
</feature>
<evidence type="ECO:0000313" key="13">
    <source>
        <dbReference type="Proteomes" id="UP001369086"/>
    </source>
</evidence>
<feature type="transmembrane region" description="Helical" evidence="10">
    <location>
        <begin position="216"/>
        <end position="244"/>
    </location>
</feature>
<dbReference type="PRINTS" id="PR00237">
    <property type="entry name" value="GPCRRHODOPSN"/>
</dbReference>
<evidence type="ECO:0000256" key="8">
    <source>
        <dbReference type="ARBA" id="ARBA00023224"/>
    </source>
</evidence>
<comment type="subcellular location">
    <subcellularLocation>
        <location evidence="1">Membrane</location>
        <topology evidence="1">Multi-pass membrane protein</topology>
    </subcellularLocation>
</comment>
<feature type="transmembrane region" description="Helical" evidence="10">
    <location>
        <begin position="173"/>
        <end position="195"/>
    </location>
</feature>
<evidence type="ECO:0000259" key="11">
    <source>
        <dbReference type="PROSITE" id="PS50262"/>
    </source>
</evidence>
<evidence type="ECO:0000256" key="3">
    <source>
        <dbReference type="ARBA" id="ARBA00022989"/>
    </source>
</evidence>
<evidence type="ECO:0000256" key="2">
    <source>
        <dbReference type="ARBA" id="ARBA00022692"/>
    </source>
</evidence>
<reference evidence="12 13" key="1">
    <citation type="submission" date="2021-05" db="EMBL/GenBank/DDBJ databases">
        <authorList>
            <person name="Zahm M."/>
            <person name="Klopp C."/>
            <person name="Cabau C."/>
            <person name="Kuhl H."/>
            <person name="Suciu R."/>
            <person name="Ciorpac M."/>
            <person name="Holostenco D."/>
            <person name="Gessner J."/>
            <person name="Wuertz S."/>
            <person name="Hohne C."/>
            <person name="Stock M."/>
            <person name="Gislard M."/>
            <person name="Lluch J."/>
            <person name="Milhes M."/>
            <person name="Lampietro C."/>
            <person name="Lopez Roques C."/>
            <person name="Donnadieu C."/>
            <person name="Du K."/>
            <person name="Schartl M."/>
            <person name="Guiguen Y."/>
        </authorList>
    </citation>
    <scope>NUCLEOTIDE SEQUENCE [LARGE SCALE GENOMIC DNA]</scope>
    <source>
        <strain evidence="12">Hh-F2</strain>
        <tissue evidence="12">Blood</tissue>
    </source>
</reference>
<keyword evidence="3 10" id="KW-1133">Transmembrane helix</keyword>
<feature type="transmembrane region" description="Helical" evidence="10">
    <location>
        <begin position="87"/>
        <end position="106"/>
    </location>
</feature>
<proteinExistence type="inferred from homology"/>